<dbReference type="InterPro" id="IPR037185">
    <property type="entry name" value="EmrE-like"/>
</dbReference>
<evidence type="ECO:0000313" key="10">
    <source>
        <dbReference type="EMBL" id="MFC6153312.1"/>
    </source>
</evidence>
<dbReference type="EMBL" id="JBHSQI010000003">
    <property type="protein sequence ID" value="MFC6153312.1"/>
    <property type="molecule type" value="Genomic_DNA"/>
</dbReference>
<keyword evidence="11" id="KW-1185">Reference proteome</keyword>
<feature type="domain" description="EamA" evidence="9">
    <location>
        <begin position="45"/>
        <end position="172"/>
    </location>
</feature>
<evidence type="ECO:0000256" key="3">
    <source>
        <dbReference type="ARBA" id="ARBA00022475"/>
    </source>
</evidence>
<evidence type="ECO:0000256" key="7">
    <source>
        <dbReference type="SAM" id="MobiDB-lite"/>
    </source>
</evidence>
<dbReference type="RefSeq" id="WP_239022071.1">
    <property type="nucleotide sequence ID" value="NZ_CP034929.1"/>
</dbReference>
<feature type="transmembrane region" description="Helical" evidence="8">
    <location>
        <begin position="73"/>
        <end position="93"/>
    </location>
</feature>
<comment type="subcellular location">
    <subcellularLocation>
        <location evidence="1">Cell membrane</location>
        <topology evidence="1">Multi-pass membrane protein</topology>
    </subcellularLocation>
</comment>
<dbReference type="Proteomes" id="UP001596098">
    <property type="component" value="Unassembled WGS sequence"/>
</dbReference>
<dbReference type="SUPFAM" id="SSF103481">
    <property type="entry name" value="Multidrug resistance efflux transporter EmrE"/>
    <property type="match status" value="2"/>
</dbReference>
<evidence type="ECO:0000256" key="2">
    <source>
        <dbReference type="ARBA" id="ARBA00007362"/>
    </source>
</evidence>
<feature type="transmembrane region" description="Helical" evidence="8">
    <location>
        <begin position="209"/>
        <end position="229"/>
    </location>
</feature>
<feature type="transmembrane region" description="Helical" evidence="8">
    <location>
        <begin position="183"/>
        <end position="202"/>
    </location>
</feature>
<dbReference type="PANTHER" id="PTHR42920">
    <property type="entry name" value="OS03G0707200 PROTEIN-RELATED"/>
    <property type="match status" value="1"/>
</dbReference>
<keyword evidence="5 8" id="KW-1133">Transmembrane helix</keyword>
<keyword evidence="3" id="KW-1003">Cell membrane</keyword>
<feature type="transmembrane region" description="Helical" evidence="8">
    <location>
        <begin position="40"/>
        <end position="61"/>
    </location>
</feature>
<evidence type="ECO:0000256" key="1">
    <source>
        <dbReference type="ARBA" id="ARBA00004651"/>
    </source>
</evidence>
<sequence>MSTSGARARTTTDTHGEEISDATSATSLDDARPSASRRTVLLATVALVLVTASWGSTFFLIKDLLDRVPALDFLAVRFLLAGLVLLAVFPKAVGRMTRSTRRQAVVLGALYGFAQMLQTMGLANTSASVSGFITGMYVVFTPLLAAWLLRDRISTTTWAAVVLATVGLGVLTLQGVSLGTGEAITLVASVLFAAHIVALGAWSRPEEAFGLAIIQLLVISAICFVFTAPNGVVLPDNRQDWIALVYMALVPAALALLVQTWAQAHLPAARAAIIMSLEPVFASTFAVGAGDDDLSGRLLLGGALVLAAMLVVEITPRRTREVHSADQAL</sequence>
<name>A0ABW1QWI1_9ACTN</name>
<feature type="transmembrane region" description="Helical" evidence="8">
    <location>
        <begin position="241"/>
        <end position="262"/>
    </location>
</feature>
<keyword evidence="6 8" id="KW-0472">Membrane</keyword>
<reference evidence="11" key="1">
    <citation type="journal article" date="2019" name="Int. J. Syst. Evol. Microbiol.">
        <title>The Global Catalogue of Microorganisms (GCM) 10K type strain sequencing project: providing services to taxonomists for standard genome sequencing and annotation.</title>
        <authorList>
            <consortium name="The Broad Institute Genomics Platform"/>
            <consortium name="The Broad Institute Genome Sequencing Center for Infectious Disease"/>
            <person name="Wu L."/>
            <person name="Ma J."/>
        </authorList>
    </citation>
    <scope>NUCLEOTIDE SEQUENCE [LARGE SCALE GENOMIC DNA]</scope>
    <source>
        <strain evidence="11">DFY28</strain>
    </source>
</reference>
<evidence type="ECO:0000259" key="9">
    <source>
        <dbReference type="Pfam" id="PF00892"/>
    </source>
</evidence>
<keyword evidence="4 8" id="KW-0812">Transmembrane</keyword>
<feature type="region of interest" description="Disordered" evidence="7">
    <location>
        <begin position="1"/>
        <end position="30"/>
    </location>
</feature>
<dbReference type="InterPro" id="IPR000620">
    <property type="entry name" value="EamA_dom"/>
</dbReference>
<feature type="domain" description="EamA" evidence="9">
    <location>
        <begin position="181"/>
        <end position="312"/>
    </location>
</feature>
<feature type="transmembrane region" description="Helical" evidence="8">
    <location>
        <begin position="105"/>
        <end position="123"/>
    </location>
</feature>
<evidence type="ECO:0000256" key="6">
    <source>
        <dbReference type="ARBA" id="ARBA00023136"/>
    </source>
</evidence>
<evidence type="ECO:0000313" key="11">
    <source>
        <dbReference type="Proteomes" id="UP001596098"/>
    </source>
</evidence>
<evidence type="ECO:0000256" key="4">
    <source>
        <dbReference type="ARBA" id="ARBA00022692"/>
    </source>
</evidence>
<dbReference type="PANTHER" id="PTHR42920:SF5">
    <property type="entry name" value="EAMA DOMAIN-CONTAINING PROTEIN"/>
    <property type="match status" value="1"/>
</dbReference>
<protein>
    <submittedName>
        <fullName evidence="10">DMT family transporter</fullName>
    </submittedName>
</protein>
<comment type="caution">
    <text evidence="10">The sequence shown here is derived from an EMBL/GenBank/DDBJ whole genome shotgun (WGS) entry which is preliminary data.</text>
</comment>
<organism evidence="10 11">
    <name type="scientific">Nocardioides yefusunii</name>
    <dbReference type="NCBI Taxonomy" id="2500546"/>
    <lineage>
        <taxon>Bacteria</taxon>
        <taxon>Bacillati</taxon>
        <taxon>Actinomycetota</taxon>
        <taxon>Actinomycetes</taxon>
        <taxon>Propionibacteriales</taxon>
        <taxon>Nocardioidaceae</taxon>
        <taxon>Nocardioides</taxon>
    </lineage>
</organism>
<evidence type="ECO:0000256" key="8">
    <source>
        <dbReference type="SAM" id="Phobius"/>
    </source>
</evidence>
<accession>A0ABW1QWI1</accession>
<dbReference type="Pfam" id="PF00892">
    <property type="entry name" value="EamA"/>
    <property type="match status" value="2"/>
</dbReference>
<gene>
    <name evidence="10" type="ORF">ACFPWU_06490</name>
</gene>
<evidence type="ECO:0000256" key="5">
    <source>
        <dbReference type="ARBA" id="ARBA00022989"/>
    </source>
</evidence>
<feature type="transmembrane region" description="Helical" evidence="8">
    <location>
        <begin position="156"/>
        <end position="177"/>
    </location>
</feature>
<feature type="transmembrane region" description="Helical" evidence="8">
    <location>
        <begin position="294"/>
        <end position="312"/>
    </location>
</feature>
<feature type="transmembrane region" description="Helical" evidence="8">
    <location>
        <begin position="129"/>
        <end position="149"/>
    </location>
</feature>
<dbReference type="InterPro" id="IPR051258">
    <property type="entry name" value="Diverse_Substrate_Transporter"/>
</dbReference>
<comment type="similarity">
    <text evidence="2">Belongs to the EamA transporter family.</text>
</comment>
<proteinExistence type="inferred from homology"/>
<feature type="transmembrane region" description="Helical" evidence="8">
    <location>
        <begin position="269"/>
        <end position="288"/>
    </location>
</feature>